<keyword evidence="8" id="KW-1185">Reference proteome</keyword>
<sequence length="312" mass="33474">MTIALLFSGQGSQKTGMGQDLYETQAPYRDTIDHASQVLGIDLPALYFDDTKADQLNETQYTQPAIVAMSMAVYQTIKPQLDDQVKVGLGLSLGEYSALAASGFLTFDEALKLIALRGQLMQRASDDDPSKMVAVMNTPIEVLQEAVKAGQTTGRVAIANVNTPKQVVIGGDVSAVDAASAYLTDHDAGRQVTLNVSGAFHTPLMQSAQQPLHEALTQVNWQQGHFPIMSTTQLQPFTPADIVTTLTDQLVSTTHFSDALTQVAPDVDTVIEVGPGKTLMSFARKTVKGLNYYHIDSAETLTDTLAAVAAQK</sequence>
<dbReference type="Gene3D" id="3.30.70.250">
    <property type="entry name" value="Malonyl-CoA ACP transacylase, ACP-binding"/>
    <property type="match status" value="1"/>
</dbReference>
<dbReference type="OrthoDB" id="9805460at2"/>
<evidence type="ECO:0000256" key="1">
    <source>
        <dbReference type="ARBA" id="ARBA00022679"/>
    </source>
</evidence>
<dbReference type="InterPro" id="IPR050858">
    <property type="entry name" value="Mal-CoA-ACP_Trans/PKS_FabD"/>
</dbReference>
<dbReference type="InterPro" id="IPR016035">
    <property type="entry name" value="Acyl_Trfase/lysoPLipase"/>
</dbReference>
<evidence type="ECO:0000313" key="8">
    <source>
        <dbReference type="Proteomes" id="UP000093267"/>
    </source>
</evidence>
<evidence type="ECO:0000313" key="7">
    <source>
        <dbReference type="EMBL" id="ANZ68100.1"/>
    </source>
</evidence>
<keyword evidence="2 4" id="KW-0012">Acyltransferase</keyword>
<dbReference type="STRING" id="240427.AYR62_06885"/>
<dbReference type="PANTHER" id="PTHR42681:SF1">
    <property type="entry name" value="MALONYL-COA-ACYL CARRIER PROTEIN TRANSACYLASE, MITOCHONDRIAL"/>
    <property type="match status" value="1"/>
</dbReference>
<dbReference type="GO" id="GO:0004314">
    <property type="term" value="F:[acyl-carrier-protein] S-malonyltransferase activity"/>
    <property type="evidence" value="ECO:0007669"/>
    <property type="project" value="UniProtKB-EC"/>
</dbReference>
<reference evidence="7 8" key="1">
    <citation type="submission" date="2016-03" db="EMBL/GenBank/DDBJ databases">
        <title>Pediococcus and Lactobacillus from brewery environment - whole genome sequencing and assembly.</title>
        <authorList>
            <person name="Behr J."/>
            <person name="Geissler A.J."/>
            <person name="Vogel R.F."/>
        </authorList>
    </citation>
    <scope>NUCLEOTIDE SEQUENCE [LARGE SCALE GENOMIC DNA]</scope>
    <source>
        <strain evidence="7 8">TMW 1.1995</strain>
    </source>
</reference>
<proteinExistence type="inferred from homology"/>
<protein>
    <recommendedName>
        <fullName evidence="4">Malonyl CoA-acyl carrier protein transacylase</fullName>
        <ecNumber evidence="4">2.3.1.39</ecNumber>
    </recommendedName>
</protein>
<dbReference type="Gene3D" id="3.40.366.10">
    <property type="entry name" value="Malonyl-Coenzyme A Acyl Carrier Protein, domain 2"/>
    <property type="match status" value="1"/>
</dbReference>
<dbReference type="EC" id="2.3.1.39" evidence="4"/>
<organism evidence="7 8">
    <name type="scientific">Secundilactobacillus paracollinoides</name>
    <dbReference type="NCBI Taxonomy" id="240427"/>
    <lineage>
        <taxon>Bacteria</taxon>
        <taxon>Bacillati</taxon>
        <taxon>Bacillota</taxon>
        <taxon>Bacilli</taxon>
        <taxon>Lactobacillales</taxon>
        <taxon>Lactobacillaceae</taxon>
        <taxon>Secundilactobacillus</taxon>
    </lineage>
</organism>
<name>A0A1B2J1H1_9LACO</name>
<feature type="active site" evidence="5">
    <location>
        <position position="92"/>
    </location>
</feature>
<dbReference type="EMBL" id="CP014924">
    <property type="protein sequence ID" value="ANZ68100.1"/>
    <property type="molecule type" value="Genomic_DNA"/>
</dbReference>
<gene>
    <name evidence="7" type="ORF">AYR63_13775</name>
</gene>
<evidence type="ECO:0000256" key="2">
    <source>
        <dbReference type="ARBA" id="ARBA00023315"/>
    </source>
</evidence>
<dbReference type="SUPFAM" id="SSF55048">
    <property type="entry name" value="Probable ACP-binding domain of malonyl-CoA ACP transacylase"/>
    <property type="match status" value="1"/>
</dbReference>
<dbReference type="AlphaFoldDB" id="A0A1B2J1H1"/>
<dbReference type="InterPro" id="IPR001227">
    <property type="entry name" value="Ac_transferase_dom_sf"/>
</dbReference>
<dbReference type="Proteomes" id="UP000093267">
    <property type="component" value="Chromosome"/>
</dbReference>
<keyword evidence="1 4" id="KW-0808">Transferase</keyword>
<dbReference type="SMART" id="SM00827">
    <property type="entry name" value="PKS_AT"/>
    <property type="match status" value="1"/>
</dbReference>
<dbReference type="PANTHER" id="PTHR42681">
    <property type="entry name" value="MALONYL-COA-ACYL CARRIER PROTEIN TRANSACYLASE, MITOCHONDRIAL"/>
    <property type="match status" value="1"/>
</dbReference>
<dbReference type="PIRSF" id="PIRSF000446">
    <property type="entry name" value="Mct"/>
    <property type="match status" value="1"/>
</dbReference>
<accession>A0A1B2J1H1</accession>
<dbReference type="Pfam" id="PF00698">
    <property type="entry name" value="Acyl_transf_1"/>
    <property type="match status" value="1"/>
</dbReference>
<feature type="domain" description="Malonyl-CoA:ACP transacylase (MAT)" evidence="6">
    <location>
        <begin position="6"/>
        <end position="312"/>
    </location>
</feature>
<evidence type="ECO:0000256" key="5">
    <source>
        <dbReference type="PIRSR" id="PIRSR000446-1"/>
    </source>
</evidence>
<comment type="similarity">
    <text evidence="4">Belongs to the fabD family.</text>
</comment>
<evidence type="ECO:0000259" key="6">
    <source>
        <dbReference type="SMART" id="SM00827"/>
    </source>
</evidence>
<evidence type="ECO:0000256" key="3">
    <source>
        <dbReference type="ARBA" id="ARBA00048462"/>
    </source>
</evidence>
<dbReference type="InterPro" id="IPR024925">
    <property type="entry name" value="Malonyl_CoA-ACP_transAc"/>
</dbReference>
<feature type="active site" evidence="5">
    <location>
        <position position="201"/>
    </location>
</feature>
<evidence type="ECO:0000256" key="4">
    <source>
        <dbReference type="PIRNR" id="PIRNR000446"/>
    </source>
</evidence>
<dbReference type="GO" id="GO:0006633">
    <property type="term" value="P:fatty acid biosynthetic process"/>
    <property type="evidence" value="ECO:0007669"/>
    <property type="project" value="TreeGrafter"/>
</dbReference>
<dbReference type="InterPro" id="IPR016036">
    <property type="entry name" value="Malonyl_transacylase_ACP-bd"/>
</dbReference>
<dbReference type="SUPFAM" id="SSF52151">
    <property type="entry name" value="FabD/lysophospholipase-like"/>
    <property type="match status" value="1"/>
</dbReference>
<comment type="catalytic activity">
    <reaction evidence="3 4">
        <text>holo-[ACP] + malonyl-CoA = malonyl-[ACP] + CoA</text>
        <dbReference type="Rhea" id="RHEA:41792"/>
        <dbReference type="Rhea" id="RHEA-COMP:9623"/>
        <dbReference type="Rhea" id="RHEA-COMP:9685"/>
        <dbReference type="ChEBI" id="CHEBI:57287"/>
        <dbReference type="ChEBI" id="CHEBI:57384"/>
        <dbReference type="ChEBI" id="CHEBI:64479"/>
        <dbReference type="ChEBI" id="CHEBI:78449"/>
        <dbReference type="EC" id="2.3.1.39"/>
    </reaction>
</comment>
<dbReference type="InterPro" id="IPR014043">
    <property type="entry name" value="Acyl_transferase_dom"/>
</dbReference>
<dbReference type="RefSeq" id="WP_054707005.1">
    <property type="nucleotide sequence ID" value="NZ_CP014912.1"/>
</dbReference>